<feature type="region of interest" description="Disordered" evidence="1">
    <location>
        <begin position="25"/>
        <end position="52"/>
    </location>
</feature>
<dbReference type="AlphaFoldDB" id="A0A5J5BC52"/>
<protein>
    <submittedName>
        <fullName evidence="2">Uncharacterized protein</fullName>
    </submittedName>
</protein>
<evidence type="ECO:0000313" key="3">
    <source>
        <dbReference type="Proteomes" id="UP000325577"/>
    </source>
</evidence>
<dbReference type="EMBL" id="CM018037">
    <property type="protein sequence ID" value="KAA8538811.1"/>
    <property type="molecule type" value="Genomic_DNA"/>
</dbReference>
<sequence>MATREGSSLERTMIEGNNHCHEVPLYRPHLLNSPPAGDSDVVGTSTPLSRRRGKEVMTLGQGGGVSTQALEEDDSPLPSINDALRMAWELSWDKISGKLAQVSVSQAVHGLAHYEAHNLEAQLQL</sequence>
<keyword evidence="3" id="KW-1185">Reference proteome</keyword>
<accession>A0A5J5BC52</accession>
<dbReference type="Proteomes" id="UP000325577">
    <property type="component" value="Linkage Group LG14"/>
</dbReference>
<name>A0A5J5BC52_9ASTE</name>
<evidence type="ECO:0000313" key="2">
    <source>
        <dbReference type="EMBL" id="KAA8538811.1"/>
    </source>
</evidence>
<organism evidence="2 3">
    <name type="scientific">Nyssa sinensis</name>
    <dbReference type="NCBI Taxonomy" id="561372"/>
    <lineage>
        <taxon>Eukaryota</taxon>
        <taxon>Viridiplantae</taxon>
        <taxon>Streptophyta</taxon>
        <taxon>Embryophyta</taxon>
        <taxon>Tracheophyta</taxon>
        <taxon>Spermatophyta</taxon>
        <taxon>Magnoliopsida</taxon>
        <taxon>eudicotyledons</taxon>
        <taxon>Gunneridae</taxon>
        <taxon>Pentapetalae</taxon>
        <taxon>asterids</taxon>
        <taxon>Cornales</taxon>
        <taxon>Nyssaceae</taxon>
        <taxon>Nyssa</taxon>
    </lineage>
</organism>
<evidence type="ECO:0000256" key="1">
    <source>
        <dbReference type="SAM" id="MobiDB-lite"/>
    </source>
</evidence>
<proteinExistence type="predicted"/>
<gene>
    <name evidence="2" type="ORF">F0562_025503</name>
</gene>
<reference evidence="2 3" key="1">
    <citation type="submission" date="2019-09" db="EMBL/GenBank/DDBJ databases">
        <title>A chromosome-level genome assembly of the Chinese tupelo Nyssa sinensis.</title>
        <authorList>
            <person name="Yang X."/>
            <person name="Kang M."/>
            <person name="Yang Y."/>
            <person name="Xiong H."/>
            <person name="Wang M."/>
            <person name="Zhang Z."/>
            <person name="Wang Z."/>
            <person name="Wu H."/>
            <person name="Ma T."/>
            <person name="Liu J."/>
            <person name="Xi Z."/>
        </authorList>
    </citation>
    <scope>NUCLEOTIDE SEQUENCE [LARGE SCALE GENOMIC DNA]</scope>
    <source>
        <strain evidence="2">J267</strain>
        <tissue evidence="2">Leaf</tissue>
    </source>
</reference>